<reference evidence="10 11" key="1">
    <citation type="journal article" date="2012" name="J. Bacteriol.">
        <title>Complete Genome Sequence of Flavobacterium indicum GPSTA100-9T, Isolated from Warm Spring Water.</title>
        <authorList>
            <person name="Barbier P."/>
            <person name="Houel A."/>
            <person name="Loux V."/>
            <person name="Poulain J."/>
            <person name="Bernardet J.F."/>
            <person name="Touchon M."/>
            <person name="Duchaud E."/>
        </authorList>
    </citation>
    <scope>NUCLEOTIDE SEQUENCE [LARGE SCALE GENOMIC DNA]</scope>
    <source>
        <strain evidence="11">DSM 17447 / CIP 109464 / GPTSA100-9</strain>
    </source>
</reference>
<protein>
    <recommendedName>
        <fullName evidence="2 6">Superoxide dismutase</fullName>
        <ecNumber evidence="2 6">1.15.1.1</ecNumber>
    </recommendedName>
</protein>
<dbReference type="STRING" id="1094466.KQS_10105"/>
<name>H8XVI6_FLAIG</name>
<feature type="chain" id="PRO_5003616911" description="Superoxide dismutase" evidence="7">
    <location>
        <begin position="19"/>
        <end position="260"/>
    </location>
</feature>
<dbReference type="InterPro" id="IPR019832">
    <property type="entry name" value="Mn/Fe_SOD_C"/>
</dbReference>
<comment type="catalytic activity">
    <reaction evidence="6">
        <text>2 superoxide + 2 H(+) = H2O2 + O2</text>
        <dbReference type="Rhea" id="RHEA:20696"/>
        <dbReference type="ChEBI" id="CHEBI:15378"/>
        <dbReference type="ChEBI" id="CHEBI:15379"/>
        <dbReference type="ChEBI" id="CHEBI:16240"/>
        <dbReference type="ChEBI" id="CHEBI:18421"/>
        <dbReference type="EC" id="1.15.1.1"/>
    </reaction>
</comment>
<dbReference type="GO" id="GO:0005737">
    <property type="term" value="C:cytoplasm"/>
    <property type="evidence" value="ECO:0007669"/>
    <property type="project" value="TreeGrafter"/>
</dbReference>
<evidence type="ECO:0000259" key="8">
    <source>
        <dbReference type="Pfam" id="PF00081"/>
    </source>
</evidence>
<dbReference type="AlphaFoldDB" id="H8XVI6"/>
<evidence type="ECO:0000256" key="7">
    <source>
        <dbReference type="SAM" id="SignalP"/>
    </source>
</evidence>
<dbReference type="Gene3D" id="1.10.287.990">
    <property type="entry name" value="Fe,Mn superoxide dismutase (SOD) domain"/>
    <property type="match status" value="1"/>
</dbReference>
<evidence type="ECO:0000256" key="4">
    <source>
        <dbReference type="ARBA" id="ARBA00023002"/>
    </source>
</evidence>
<dbReference type="SUPFAM" id="SSF46609">
    <property type="entry name" value="Fe,Mn superoxide dismutase (SOD), N-terminal domain"/>
    <property type="match status" value="1"/>
</dbReference>
<reference evidence="11" key="2">
    <citation type="submission" date="2012-03" db="EMBL/GenBank/DDBJ databases">
        <title>Complete genome sequence of Flavobacterium indicum GPTSA100-9T, isolated from warm spring water.</title>
        <authorList>
            <person name="Barbier P."/>
            <person name="Houel A."/>
            <person name="Loux V."/>
            <person name="Poulain J."/>
            <person name="Bernardet J.-F."/>
            <person name="Touchon M."/>
            <person name="Duchaud E."/>
        </authorList>
    </citation>
    <scope>NUCLEOTIDE SEQUENCE [LARGE SCALE GENOMIC DNA]</scope>
    <source>
        <strain evidence="11">DSM 17447 / CIP 109464 / GPTSA100-9</strain>
    </source>
</reference>
<gene>
    <name evidence="10" type="ordered locus">KQS_10105</name>
</gene>
<dbReference type="InterPro" id="IPR019833">
    <property type="entry name" value="Mn/Fe_SOD_BS"/>
</dbReference>
<evidence type="ECO:0000256" key="3">
    <source>
        <dbReference type="ARBA" id="ARBA00022723"/>
    </source>
</evidence>
<dbReference type="Pfam" id="PF00081">
    <property type="entry name" value="Sod_Fe_N"/>
    <property type="match status" value="1"/>
</dbReference>
<feature type="binding site" evidence="5">
    <location>
        <position position="132"/>
    </location>
    <ligand>
        <name>Mn(2+)</name>
        <dbReference type="ChEBI" id="CHEBI:29035"/>
    </ligand>
</feature>
<evidence type="ECO:0000313" key="11">
    <source>
        <dbReference type="Proteomes" id="UP000007599"/>
    </source>
</evidence>
<dbReference type="Proteomes" id="UP000007599">
    <property type="component" value="Chromosome I"/>
</dbReference>
<evidence type="ECO:0000313" key="10">
    <source>
        <dbReference type="EMBL" id="CCG53950.1"/>
    </source>
</evidence>
<comment type="similarity">
    <text evidence="1 6">Belongs to the iron/manganese superoxide dismutase family.</text>
</comment>
<dbReference type="GO" id="GO:0004784">
    <property type="term" value="F:superoxide dismutase activity"/>
    <property type="evidence" value="ECO:0007669"/>
    <property type="project" value="UniProtKB-EC"/>
</dbReference>
<dbReference type="eggNOG" id="COG0605">
    <property type="taxonomic scope" value="Bacteria"/>
</dbReference>
<dbReference type="Pfam" id="PF02777">
    <property type="entry name" value="Sod_Fe_C"/>
    <property type="match status" value="1"/>
</dbReference>
<dbReference type="EC" id="1.15.1.1" evidence="2 6"/>
<dbReference type="EMBL" id="HE774682">
    <property type="protein sequence ID" value="CCG53950.1"/>
    <property type="molecule type" value="Genomic_DNA"/>
</dbReference>
<dbReference type="KEGG" id="fin:KQS_10105"/>
<dbReference type="InterPro" id="IPR001189">
    <property type="entry name" value="Mn/Fe_SOD"/>
</dbReference>
<evidence type="ECO:0000256" key="2">
    <source>
        <dbReference type="ARBA" id="ARBA00012682"/>
    </source>
</evidence>
<feature type="signal peptide" evidence="7">
    <location>
        <begin position="1"/>
        <end position="18"/>
    </location>
</feature>
<dbReference type="PROSITE" id="PS00088">
    <property type="entry name" value="SOD_MN"/>
    <property type="match status" value="1"/>
</dbReference>
<sequence>MKKIIITGILLGSMLSFAGCKKDKELVEVTIPEPEKTETKSAIGNPENVKAEDQDGPFQMMKLPYAYNALEPFIDAQTMEIHFSKHHVNYCNKLNAAVKGTDLANKSIEAILTKLDLKNNDVRNNGGGYYNHNLFFEILGQNNTEPKDAILEAINKDFGSFENFRTQFSEKANKLFGSGWVWLIVDKTGKLVITTSVNQDNPLMPNAEIKGTPVLALDVWEHAYYLKYQNKRKDYVEAFYNVINWSKVNEKFTDAKSKIE</sequence>
<dbReference type="PANTHER" id="PTHR43595:SF2">
    <property type="entry name" value="SMALL RIBOSOMAL SUBUNIT PROTEIN MS42"/>
    <property type="match status" value="1"/>
</dbReference>
<dbReference type="InterPro" id="IPR019831">
    <property type="entry name" value="Mn/Fe_SOD_N"/>
</dbReference>
<keyword evidence="11" id="KW-1185">Reference proteome</keyword>
<dbReference type="InterPro" id="IPR036324">
    <property type="entry name" value="Mn/Fe_SOD_N_sf"/>
</dbReference>
<feature type="binding site" evidence="5">
    <location>
        <position position="218"/>
    </location>
    <ligand>
        <name>Mn(2+)</name>
        <dbReference type="ChEBI" id="CHEBI:29035"/>
    </ligand>
</feature>
<feature type="binding site" evidence="5">
    <location>
        <position position="82"/>
    </location>
    <ligand>
        <name>Mn(2+)</name>
        <dbReference type="ChEBI" id="CHEBI:29035"/>
    </ligand>
</feature>
<dbReference type="SUPFAM" id="SSF54719">
    <property type="entry name" value="Fe,Mn superoxide dismutase (SOD), C-terminal domain"/>
    <property type="match status" value="1"/>
</dbReference>
<organism evidence="10 11">
    <name type="scientific">Flavobacterium indicum (strain DSM 17447 / CIP 109464 / GPTSA100-9)</name>
    <dbReference type="NCBI Taxonomy" id="1094466"/>
    <lineage>
        <taxon>Bacteria</taxon>
        <taxon>Pseudomonadati</taxon>
        <taxon>Bacteroidota</taxon>
        <taxon>Flavobacteriia</taxon>
        <taxon>Flavobacteriales</taxon>
        <taxon>Flavobacteriaceae</taxon>
        <taxon>Flavobacterium</taxon>
    </lineage>
</organism>
<evidence type="ECO:0000256" key="5">
    <source>
        <dbReference type="PIRSR" id="PIRSR000349-1"/>
    </source>
</evidence>
<dbReference type="PRINTS" id="PR01703">
    <property type="entry name" value="MNSODISMTASE"/>
</dbReference>
<dbReference type="HOGENOM" id="CLU_031625_0_1_10"/>
<dbReference type="Gene3D" id="3.55.40.20">
    <property type="entry name" value="Iron/manganese superoxide dismutase, C-terminal domain"/>
    <property type="match status" value="1"/>
</dbReference>
<dbReference type="GO" id="GO:0046872">
    <property type="term" value="F:metal ion binding"/>
    <property type="evidence" value="ECO:0007669"/>
    <property type="project" value="UniProtKB-KW"/>
</dbReference>
<feature type="domain" description="Manganese/iron superoxide dismutase C-terminal" evidence="9">
    <location>
        <begin position="147"/>
        <end position="250"/>
    </location>
</feature>
<dbReference type="FunFam" id="3.55.40.20:FF:000004">
    <property type="entry name" value="Superoxide dismutase [Fe]"/>
    <property type="match status" value="1"/>
</dbReference>
<evidence type="ECO:0000256" key="1">
    <source>
        <dbReference type="ARBA" id="ARBA00008714"/>
    </source>
</evidence>
<comment type="function">
    <text evidence="6">Destroys radicals which are normally produced within the cells and which are toxic to biological systems.</text>
</comment>
<dbReference type="OrthoDB" id="9803125at2"/>
<dbReference type="RefSeq" id="WP_014389068.1">
    <property type="nucleotide sequence ID" value="NC_017025.1"/>
</dbReference>
<feature type="domain" description="Manganese/iron superoxide dismutase N-terminal" evidence="8">
    <location>
        <begin position="58"/>
        <end position="139"/>
    </location>
</feature>
<evidence type="ECO:0000256" key="6">
    <source>
        <dbReference type="RuleBase" id="RU000414"/>
    </source>
</evidence>
<keyword evidence="4 6" id="KW-0560">Oxidoreductase</keyword>
<proteinExistence type="inferred from homology"/>
<dbReference type="PANTHER" id="PTHR43595">
    <property type="entry name" value="37S RIBOSOMAL PROTEIN S26, MITOCHONDRIAL"/>
    <property type="match status" value="1"/>
</dbReference>
<accession>H8XVI6</accession>
<dbReference type="PIRSF" id="PIRSF000349">
    <property type="entry name" value="SODismutase"/>
    <property type="match status" value="1"/>
</dbReference>
<keyword evidence="7" id="KW-0732">Signal</keyword>
<dbReference type="PROSITE" id="PS51257">
    <property type="entry name" value="PROKAR_LIPOPROTEIN"/>
    <property type="match status" value="1"/>
</dbReference>
<dbReference type="PATRIC" id="fig|1094466.5.peg.1984"/>
<keyword evidence="3 5" id="KW-0479">Metal-binding</keyword>
<feature type="binding site" evidence="5">
    <location>
        <position position="222"/>
    </location>
    <ligand>
        <name>Mn(2+)</name>
        <dbReference type="ChEBI" id="CHEBI:29035"/>
    </ligand>
</feature>
<dbReference type="InterPro" id="IPR036314">
    <property type="entry name" value="SOD_C_sf"/>
</dbReference>
<evidence type="ECO:0000259" key="9">
    <source>
        <dbReference type="Pfam" id="PF02777"/>
    </source>
</evidence>